<dbReference type="SMART" id="SM00966">
    <property type="entry name" value="SpoVT_AbrB"/>
    <property type="match status" value="1"/>
</dbReference>
<name>A0AAU6Q0C9_9DEIO</name>
<dbReference type="NCBIfam" id="TIGR01439">
    <property type="entry name" value="lp_hng_hel_AbrB"/>
    <property type="match status" value="1"/>
</dbReference>
<reference evidence="2" key="1">
    <citation type="submission" date="2024-03" db="EMBL/GenBank/DDBJ databases">
        <title>Deinococcus weizhi sp. nov., isolated from human skin.</title>
        <authorList>
            <person name="Wei Z."/>
            <person name="Tian F."/>
            <person name="Yang C."/>
            <person name="Xin L.T."/>
            <person name="Wen Z.J."/>
            <person name="Lan K.C."/>
            <person name="Yu L."/>
            <person name="Zhe W."/>
            <person name="Dan F.D."/>
            <person name="Jun W."/>
            <person name="Rui Z."/>
            <person name="Yong X.J."/>
            <person name="Ting Y."/>
            <person name="Wei X."/>
            <person name="Xu Z.G."/>
            <person name="Xin Z."/>
            <person name="Dong F.G."/>
            <person name="Ni X.M."/>
            <person name="Zheng M.G."/>
            <person name="Chun Y."/>
            <person name="Qian W.X."/>
        </authorList>
    </citation>
    <scope>NUCLEOTIDE SEQUENCE</scope>
    <source>
        <strain evidence="2">VB142</strain>
    </source>
</reference>
<accession>A0AAU6Q0C9</accession>
<dbReference type="AlphaFoldDB" id="A0AAU6Q0C9"/>
<dbReference type="InterPro" id="IPR037914">
    <property type="entry name" value="SpoVT-AbrB_sf"/>
</dbReference>
<evidence type="ECO:0000259" key="1">
    <source>
        <dbReference type="SMART" id="SM00966"/>
    </source>
</evidence>
<gene>
    <name evidence="2" type="ORF">WDJ50_10375</name>
</gene>
<protein>
    <submittedName>
        <fullName evidence="2">AbrB/MazE/SpoVT family DNA-binding domain-containing protein</fullName>
    </submittedName>
</protein>
<feature type="domain" description="SpoVT-AbrB" evidence="1">
    <location>
        <begin position="9"/>
        <end position="54"/>
    </location>
</feature>
<organism evidence="2">
    <name type="scientific">Deinococcus sp. VB142</name>
    <dbReference type="NCBI Taxonomy" id="3112952"/>
    <lineage>
        <taxon>Bacteria</taxon>
        <taxon>Thermotogati</taxon>
        <taxon>Deinococcota</taxon>
        <taxon>Deinococci</taxon>
        <taxon>Deinococcales</taxon>
        <taxon>Deinococcaceae</taxon>
        <taxon>Deinococcus</taxon>
    </lineage>
</organism>
<sequence>MTQTTRFTLQVDKFGRVVIPKKVREALNLREGSTLQADMRDGELTLTREGPRYRIEHSQDGWPLIHLEGVTAADFADLDCRDDRTPEELAAWA</sequence>
<dbReference type="GO" id="GO:0003677">
    <property type="term" value="F:DNA binding"/>
    <property type="evidence" value="ECO:0007669"/>
    <property type="project" value="UniProtKB-KW"/>
</dbReference>
<dbReference type="SUPFAM" id="SSF89447">
    <property type="entry name" value="AbrB/MazE/MraZ-like"/>
    <property type="match status" value="1"/>
</dbReference>
<evidence type="ECO:0000313" key="2">
    <source>
        <dbReference type="EMBL" id="WYF43817.1"/>
    </source>
</evidence>
<keyword evidence="2" id="KW-0238">DNA-binding</keyword>
<dbReference type="EMBL" id="CP149782">
    <property type="protein sequence ID" value="WYF43817.1"/>
    <property type="molecule type" value="Genomic_DNA"/>
</dbReference>
<dbReference type="RefSeq" id="WP_339094820.1">
    <property type="nucleotide sequence ID" value="NZ_CP149782.1"/>
</dbReference>
<dbReference type="Gene3D" id="2.10.260.10">
    <property type="match status" value="1"/>
</dbReference>
<dbReference type="Pfam" id="PF04014">
    <property type="entry name" value="MazE_antitoxin"/>
    <property type="match status" value="1"/>
</dbReference>
<proteinExistence type="predicted"/>
<dbReference type="InterPro" id="IPR007159">
    <property type="entry name" value="SpoVT-AbrB_dom"/>
</dbReference>